<evidence type="ECO:0000256" key="1">
    <source>
        <dbReference type="ARBA" id="ARBA00004651"/>
    </source>
</evidence>
<accession>A0A930Y8P0</accession>
<dbReference type="PANTHER" id="PTHR33406:SF6">
    <property type="entry name" value="MEMBRANE PROTEIN YDGH-RELATED"/>
    <property type="match status" value="1"/>
</dbReference>
<keyword evidence="10" id="KW-1185">Reference proteome</keyword>
<dbReference type="PANTHER" id="PTHR33406">
    <property type="entry name" value="MEMBRANE PROTEIN MJ1562-RELATED"/>
    <property type="match status" value="1"/>
</dbReference>
<evidence type="ECO:0000256" key="7">
    <source>
        <dbReference type="SAM" id="Phobius"/>
    </source>
</evidence>
<dbReference type="GO" id="GO:0005886">
    <property type="term" value="C:plasma membrane"/>
    <property type="evidence" value="ECO:0007669"/>
    <property type="project" value="UniProtKB-SubCell"/>
</dbReference>
<dbReference type="AlphaFoldDB" id="A0A930Y8P0"/>
<feature type="transmembrane region" description="Helical" evidence="7">
    <location>
        <begin position="601"/>
        <end position="630"/>
    </location>
</feature>
<feature type="transmembrane region" description="Helical" evidence="7">
    <location>
        <begin position="528"/>
        <end position="549"/>
    </location>
</feature>
<dbReference type="EMBL" id="JADIVZ010000010">
    <property type="protein sequence ID" value="MBF4163312.1"/>
    <property type="molecule type" value="Genomic_DNA"/>
</dbReference>
<dbReference type="InterPro" id="IPR004869">
    <property type="entry name" value="MMPL_dom"/>
</dbReference>
<evidence type="ECO:0000256" key="6">
    <source>
        <dbReference type="ARBA" id="ARBA00023136"/>
    </source>
</evidence>
<evidence type="ECO:0000259" key="8">
    <source>
        <dbReference type="PROSITE" id="PS50156"/>
    </source>
</evidence>
<feature type="transmembrane region" description="Helical" evidence="7">
    <location>
        <begin position="304"/>
        <end position="330"/>
    </location>
</feature>
<dbReference type="InterPro" id="IPR050545">
    <property type="entry name" value="Mycobact_MmpL"/>
</dbReference>
<evidence type="ECO:0000256" key="3">
    <source>
        <dbReference type="ARBA" id="ARBA00022475"/>
    </source>
</evidence>
<name>A0A930Y8P0_9ACTN</name>
<dbReference type="SUPFAM" id="SSF82866">
    <property type="entry name" value="Multidrug efflux transporter AcrB transmembrane domain"/>
    <property type="match status" value="2"/>
</dbReference>
<evidence type="ECO:0000313" key="9">
    <source>
        <dbReference type="EMBL" id="MBF4163312.1"/>
    </source>
</evidence>
<dbReference type="Proteomes" id="UP000656804">
    <property type="component" value="Unassembled WGS sequence"/>
</dbReference>
<keyword evidence="3" id="KW-1003">Cell membrane</keyword>
<comment type="subcellular location">
    <subcellularLocation>
        <location evidence="1">Cell membrane</location>
        <topology evidence="1">Multi-pass membrane protein</topology>
    </subcellularLocation>
</comment>
<dbReference type="Pfam" id="PF03176">
    <property type="entry name" value="MMPL"/>
    <property type="match status" value="2"/>
</dbReference>
<feature type="domain" description="SSD" evidence="8">
    <location>
        <begin position="206"/>
        <end position="324"/>
    </location>
</feature>
<dbReference type="PROSITE" id="PS50156">
    <property type="entry name" value="SSD"/>
    <property type="match status" value="2"/>
</dbReference>
<comment type="similarity">
    <text evidence="2">Belongs to the resistance-nodulation-cell division (RND) (TC 2.A.6) family. MmpL subfamily.</text>
</comment>
<feature type="transmembrane region" description="Helical" evidence="7">
    <location>
        <begin position="169"/>
        <end position="187"/>
    </location>
</feature>
<gene>
    <name evidence="9" type="ORF">ISG29_16600</name>
</gene>
<keyword evidence="4 7" id="KW-0812">Transmembrane</keyword>
<feature type="transmembrane region" description="Helical" evidence="7">
    <location>
        <begin position="503"/>
        <end position="521"/>
    </location>
</feature>
<feature type="transmembrane region" description="Helical" evidence="7">
    <location>
        <begin position="360"/>
        <end position="379"/>
    </location>
</feature>
<dbReference type="Gene3D" id="1.20.1640.10">
    <property type="entry name" value="Multidrug efflux transporter AcrB transmembrane domain"/>
    <property type="match status" value="2"/>
</dbReference>
<feature type="transmembrane region" description="Helical" evidence="7">
    <location>
        <begin position="273"/>
        <end position="292"/>
    </location>
</feature>
<feature type="transmembrane region" description="Helical" evidence="7">
    <location>
        <begin position="227"/>
        <end position="246"/>
    </location>
</feature>
<keyword evidence="6 7" id="KW-0472">Membrane</keyword>
<evidence type="ECO:0000313" key="10">
    <source>
        <dbReference type="Proteomes" id="UP000656804"/>
    </source>
</evidence>
<sequence>MTTPPRWSTWTTRRRVAPLAALLPLVIGVLLILGLGTAEQPTSSTDSLPAGSGAAEAALLADRLPDDATSTAIVLWTAEQGNLDRAALRSVQQQAARLVDGGQAVPSADGTAALLPVELTPGSASEVAEAVRDLRERLDADAPDGVRAQVTGPAAVQADLAAVFEGADLTLLAATATVVALLLIITYRSPVLWLVPLLVVGVADRLAAVLATHVLTLTGTAFDESTTGILSVLVFGAGTDYALLLISRYRDELRAEPSRHVAMARALHRTSEAVLSSATTVVVGVLTLLLSLTPTTRGLGLASAVGIVVAAVMVLVALPPALVLCGRWVFWPRVPRVGSAATVETAAVWRRVGDAVARRPLGVAVVCLVVLTLASLPAVGLRTGLSPSDQFLDSPEAITAGDRLAESFPAGAAEPARVYSTQPAAQILALVRSSAAVDSAQVRARGDGVVQVDAVLDATPGTEAATRAVTQLRHDLEGQPDTYVSGSDAERLDETDAAARDRLLVLPLILVLVLVALALVLRSVLAPLILVATVVATYLAALGLSWLVFTHVLGFAAMDVSTPLISFLFLVALGVDYNIFLVTRAREEATEHGTRVGIGRALCATGGVITSAGILLAAVFATLGVLPLVVLAQIGIVIGIGVLLDTLLVRTVLVPALVLALGERFWWPRVVRHHPDGRHPDGRHRGATIGA</sequence>
<feature type="domain" description="SSD" evidence="8">
    <location>
        <begin position="531"/>
        <end position="659"/>
    </location>
</feature>
<protein>
    <submittedName>
        <fullName evidence="9">MMPL family transporter</fullName>
    </submittedName>
</protein>
<feature type="transmembrane region" description="Helical" evidence="7">
    <location>
        <begin position="194"/>
        <end position="215"/>
    </location>
</feature>
<evidence type="ECO:0000256" key="5">
    <source>
        <dbReference type="ARBA" id="ARBA00022989"/>
    </source>
</evidence>
<organism evidence="9 10">
    <name type="scientific">Nocardioides acrostichi</name>
    <dbReference type="NCBI Taxonomy" id="2784339"/>
    <lineage>
        <taxon>Bacteria</taxon>
        <taxon>Bacillati</taxon>
        <taxon>Actinomycetota</taxon>
        <taxon>Actinomycetes</taxon>
        <taxon>Propionibacteriales</taxon>
        <taxon>Nocardioidaceae</taxon>
        <taxon>Nocardioides</taxon>
    </lineage>
</organism>
<keyword evidence="5 7" id="KW-1133">Transmembrane helix</keyword>
<proteinExistence type="inferred from homology"/>
<evidence type="ECO:0000256" key="2">
    <source>
        <dbReference type="ARBA" id="ARBA00010157"/>
    </source>
</evidence>
<dbReference type="InterPro" id="IPR000731">
    <property type="entry name" value="SSD"/>
</dbReference>
<dbReference type="RefSeq" id="WP_194504560.1">
    <property type="nucleotide sequence ID" value="NZ_JADIVZ010000010.1"/>
</dbReference>
<comment type="caution">
    <text evidence="9">The sequence shown here is derived from an EMBL/GenBank/DDBJ whole genome shotgun (WGS) entry which is preliminary data.</text>
</comment>
<feature type="transmembrane region" description="Helical" evidence="7">
    <location>
        <begin position="561"/>
        <end position="580"/>
    </location>
</feature>
<reference evidence="9" key="1">
    <citation type="submission" date="2020-11" db="EMBL/GenBank/DDBJ databases">
        <title>Nocardioides sp. CBS4Y-1, whole genome shotgun sequence.</title>
        <authorList>
            <person name="Tuo L."/>
        </authorList>
    </citation>
    <scope>NUCLEOTIDE SEQUENCE</scope>
    <source>
        <strain evidence="9">CBS4Y-1</strain>
    </source>
</reference>
<evidence type="ECO:0000256" key="4">
    <source>
        <dbReference type="ARBA" id="ARBA00022692"/>
    </source>
</evidence>